<feature type="compositionally biased region" description="Polar residues" evidence="1">
    <location>
        <begin position="467"/>
        <end position="485"/>
    </location>
</feature>
<proteinExistence type="predicted"/>
<feature type="region of interest" description="Disordered" evidence="1">
    <location>
        <begin position="788"/>
        <end position="831"/>
    </location>
</feature>
<feature type="compositionally biased region" description="Basic and acidic residues" evidence="1">
    <location>
        <begin position="139"/>
        <end position="151"/>
    </location>
</feature>
<protein>
    <submittedName>
        <fullName evidence="2">Uncharacterized protein</fullName>
    </submittedName>
</protein>
<feature type="region of interest" description="Disordered" evidence="1">
    <location>
        <begin position="287"/>
        <end position="351"/>
    </location>
</feature>
<organism evidence="2 3">
    <name type="scientific">Dothistroma septosporum (strain NZE10 / CBS 128990)</name>
    <name type="common">Red band needle blight fungus</name>
    <name type="synonym">Mycosphaerella pini</name>
    <dbReference type="NCBI Taxonomy" id="675120"/>
    <lineage>
        <taxon>Eukaryota</taxon>
        <taxon>Fungi</taxon>
        <taxon>Dikarya</taxon>
        <taxon>Ascomycota</taxon>
        <taxon>Pezizomycotina</taxon>
        <taxon>Dothideomycetes</taxon>
        <taxon>Dothideomycetidae</taxon>
        <taxon>Mycosphaerellales</taxon>
        <taxon>Mycosphaerellaceae</taxon>
        <taxon>Dothistroma</taxon>
    </lineage>
</organism>
<accession>N1Q3Z2</accession>
<reference evidence="2 3" key="2">
    <citation type="journal article" date="2012" name="PLoS Pathog.">
        <title>Diverse lifestyles and strategies of plant pathogenesis encoded in the genomes of eighteen Dothideomycetes fungi.</title>
        <authorList>
            <person name="Ohm R.A."/>
            <person name="Feau N."/>
            <person name="Henrissat B."/>
            <person name="Schoch C.L."/>
            <person name="Horwitz B.A."/>
            <person name="Barry K.W."/>
            <person name="Condon B.J."/>
            <person name="Copeland A.C."/>
            <person name="Dhillon B."/>
            <person name="Glaser F."/>
            <person name="Hesse C.N."/>
            <person name="Kosti I."/>
            <person name="LaButti K."/>
            <person name="Lindquist E.A."/>
            <person name="Lucas S."/>
            <person name="Salamov A.A."/>
            <person name="Bradshaw R.E."/>
            <person name="Ciuffetti L."/>
            <person name="Hamelin R.C."/>
            <person name="Kema G.H.J."/>
            <person name="Lawrence C."/>
            <person name="Scott J.A."/>
            <person name="Spatafora J.W."/>
            <person name="Turgeon B.G."/>
            <person name="de Wit P.J.G.M."/>
            <person name="Zhong S."/>
            <person name="Goodwin S.B."/>
            <person name="Grigoriev I.V."/>
        </authorList>
    </citation>
    <scope>NUCLEOTIDE SEQUENCE [LARGE SCALE GENOMIC DNA]</scope>
    <source>
        <strain evidence="3">NZE10 / CBS 128990</strain>
    </source>
</reference>
<dbReference type="AlphaFoldDB" id="N1Q3Z2"/>
<gene>
    <name evidence="2" type="ORF">DOTSEDRAFT_31089</name>
</gene>
<dbReference type="EMBL" id="KB446535">
    <property type="protein sequence ID" value="EME49953.1"/>
    <property type="molecule type" value="Genomic_DNA"/>
</dbReference>
<dbReference type="STRING" id="675120.N1Q3Z2"/>
<evidence type="ECO:0000313" key="3">
    <source>
        <dbReference type="Proteomes" id="UP000016933"/>
    </source>
</evidence>
<feature type="compositionally biased region" description="Basic and acidic residues" evidence="1">
    <location>
        <begin position="167"/>
        <end position="180"/>
    </location>
</feature>
<feature type="region of interest" description="Disordered" evidence="1">
    <location>
        <begin position="380"/>
        <end position="417"/>
    </location>
</feature>
<feature type="compositionally biased region" description="Polar residues" evidence="1">
    <location>
        <begin position="215"/>
        <end position="235"/>
    </location>
</feature>
<feature type="region of interest" description="Disordered" evidence="1">
    <location>
        <begin position="436"/>
        <end position="556"/>
    </location>
</feature>
<feature type="compositionally biased region" description="Basic and acidic residues" evidence="1">
    <location>
        <begin position="380"/>
        <end position="393"/>
    </location>
</feature>
<feature type="compositionally biased region" description="Pro residues" evidence="1">
    <location>
        <begin position="69"/>
        <end position="83"/>
    </location>
</feature>
<dbReference type="OrthoDB" id="3786440at2759"/>
<feature type="compositionally biased region" description="Gly residues" evidence="1">
    <location>
        <begin position="862"/>
        <end position="886"/>
    </location>
</feature>
<sequence>MPSLAEIEERLQSTQTSPTSALRRVARVQPDGRTGSTVQRTDRRIAVPLRKNSKHPSTNISSTAEIPLEIPPPSQSSPPPPDCASPRIGELRHPLHDGQDVVKSTFPSFEEPRRAPQPPKRPPRPPSELFLPPTPRCIPKHEKVGTTREVGRCMIGASHPMQTPPIAEEKSLEHRSKESQQAHPPPPPPSPFPSVRAAAPQCELPAVPVRGSKTVKVTRSQPRSQIASAVRSNSPFRVGSPFELESSLGSHPPTKLSVRAPPEAVQPAAQSPEVAFSIVLHDMKNRARQGSTWSDSEEELIRPRTARANTAPPSLTRTASTSSMQAAPAATLSGSGHQVKPMRARRSSSSPLLKVLEKKRWSYRADRASEVRAALVQLDKTGRVKKDERKDAITKQGRPPTSTQAQSGGKRKRKGETMSMLVSEGFFPVAELVYGNGKKSNTGPPSDIGFGLNLPPRPTFIDKDLPQTPNSVQSTPVEAYQTDSNFPDVPGKKNRNRGSGGVRRSPLSLITQCDTNARREARDRRKSDQVSSGGLAAIPEDAAGAENTPPASGATTPVATQIHLRGGSIVTVTPLELTAWKPTVYIHGPIKLPKPAIMPRKNSVASLEPFQEAVDNVYQNALSIPRRRSDDAVVDDICDFFDEFGFELVSFDGEALSSMMAVAMDEDKEDAGKAIQRFSTPPAEQQGATPVEVVITKEVLETPDYSPLATSRAAALPIIVPPVETEETLRARGIARLSRLSASSSSSGKEKLMKRKESLTLGSLETSAGLPLLPAPEESMLDAVLEAPSRPGARDSACYTEGGHGQRTMGRDEAYDPSVSSNRRGGDGSIAACTASMHSTRSGGDGSIAAYTASMHSTRSGGGYSGGGGGGGGGGGRSGGAAGGDQSGFDWDDDDVDEIDAGSSWVARVAAPKKAVTRGLSTRKTRNPVAKARRLFATASTVI</sequence>
<name>N1Q3Z2_DOTSN</name>
<feature type="region of interest" description="Disordered" evidence="1">
    <location>
        <begin position="1"/>
        <end position="269"/>
    </location>
</feature>
<feature type="compositionally biased region" description="Basic and acidic residues" evidence="1">
    <location>
        <begin position="89"/>
        <end position="100"/>
    </location>
</feature>
<evidence type="ECO:0000256" key="1">
    <source>
        <dbReference type="SAM" id="MobiDB-lite"/>
    </source>
</evidence>
<dbReference type="Proteomes" id="UP000016933">
    <property type="component" value="Unassembled WGS sequence"/>
</dbReference>
<dbReference type="eggNOG" id="ENOG502RVZC">
    <property type="taxonomic scope" value="Eukaryota"/>
</dbReference>
<feature type="region of interest" description="Disordered" evidence="1">
    <location>
        <begin position="862"/>
        <end position="897"/>
    </location>
</feature>
<reference evidence="3" key="1">
    <citation type="journal article" date="2012" name="PLoS Genet.">
        <title>The genomes of the fungal plant pathogens Cladosporium fulvum and Dothistroma septosporum reveal adaptation to different hosts and lifestyles but also signatures of common ancestry.</title>
        <authorList>
            <person name="de Wit P.J.G.M."/>
            <person name="van der Burgt A."/>
            <person name="Oekmen B."/>
            <person name="Stergiopoulos I."/>
            <person name="Abd-Elsalam K.A."/>
            <person name="Aerts A.L."/>
            <person name="Bahkali A.H."/>
            <person name="Beenen H.G."/>
            <person name="Chettri P."/>
            <person name="Cox M.P."/>
            <person name="Datema E."/>
            <person name="de Vries R.P."/>
            <person name="Dhillon B."/>
            <person name="Ganley A.R."/>
            <person name="Griffiths S.A."/>
            <person name="Guo Y."/>
            <person name="Hamelin R.C."/>
            <person name="Henrissat B."/>
            <person name="Kabir M.S."/>
            <person name="Jashni M.K."/>
            <person name="Kema G."/>
            <person name="Klaubauf S."/>
            <person name="Lapidus A."/>
            <person name="Levasseur A."/>
            <person name="Lindquist E."/>
            <person name="Mehrabi R."/>
            <person name="Ohm R.A."/>
            <person name="Owen T.J."/>
            <person name="Salamov A."/>
            <person name="Schwelm A."/>
            <person name="Schijlen E."/>
            <person name="Sun H."/>
            <person name="van den Burg H.A."/>
            <person name="van Ham R.C.H.J."/>
            <person name="Zhang S."/>
            <person name="Goodwin S.B."/>
            <person name="Grigoriev I.V."/>
            <person name="Collemare J."/>
            <person name="Bradshaw R.E."/>
        </authorList>
    </citation>
    <scope>NUCLEOTIDE SEQUENCE [LARGE SCALE GENOMIC DNA]</scope>
    <source>
        <strain evidence="3">NZE10 / CBS 128990</strain>
    </source>
</reference>
<feature type="compositionally biased region" description="Pro residues" evidence="1">
    <location>
        <begin position="183"/>
        <end position="192"/>
    </location>
</feature>
<dbReference type="OMA" id="AIMPRKN"/>
<dbReference type="HOGENOM" id="CLU_311458_0_0_1"/>
<keyword evidence="3" id="KW-1185">Reference proteome</keyword>
<feature type="compositionally biased region" description="Polar residues" evidence="1">
    <location>
        <begin position="307"/>
        <end position="325"/>
    </location>
</feature>
<feature type="compositionally biased region" description="Polar residues" evidence="1">
    <location>
        <begin position="55"/>
        <end position="64"/>
    </location>
</feature>
<evidence type="ECO:0000313" key="2">
    <source>
        <dbReference type="EMBL" id="EME49953.1"/>
    </source>
</evidence>
<feature type="compositionally biased region" description="Basic and acidic residues" evidence="1">
    <location>
        <begin position="516"/>
        <end position="528"/>
    </location>
</feature>
<feature type="compositionally biased region" description="Pro residues" evidence="1">
    <location>
        <begin position="115"/>
        <end position="136"/>
    </location>
</feature>